<dbReference type="InterPro" id="IPR000209">
    <property type="entry name" value="Peptidase_S8/S53_dom"/>
</dbReference>
<evidence type="ECO:0000256" key="5">
    <source>
        <dbReference type="ARBA" id="ARBA00022825"/>
    </source>
</evidence>
<proteinExistence type="inferred from homology"/>
<dbReference type="PROSITE" id="PS00136">
    <property type="entry name" value="SUBTILASE_ASP"/>
    <property type="match status" value="1"/>
</dbReference>
<feature type="domain" description="Peptidase S8/S53" evidence="8">
    <location>
        <begin position="171"/>
        <end position="445"/>
    </location>
</feature>
<evidence type="ECO:0000256" key="7">
    <source>
        <dbReference type="RuleBase" id="RU003355"/>
    </source>
</evidence>
<dbReference type="InterPro" id="IPR015500">
    <property type="entry name" value="Peptidase_S8_subtilisin-rel"/>
</dbReference>
<evidence type="ECO:0000256" key="4">
    <source>
        <dbReference type="ARBA" id="ARBA00022801"/>
    </source>
</evidence>
<keyword evidence="2 6" id="KW-0645">Protease</keyword>
<dbReference type="AlphaFoldDB" id="A0A2H1EB05"/>
<name>A0A2H1EB05_9FLAO</name>
<dbReference type="KEGG" id="tmar:MARIT_2055"/>
<organism evidence="10 11">
    <name type="scientific">Tenacibaculum maritimum NCIMB 2154</name>
    <dbReference type="NCBI Taxonomy" id="1349785"/>
    <lineage>
        <taxon>Bacteria</taxon>
        <taxon>Pseudomonadati</taxon>
        <taxon>Bacteroidota</taxon>
        <taxon>Flavobacteriia</taxon>
        <taxon>Flavobacteriales</taxon>
        <taxon>Flavobacteriaceae</taxon>
        <taxon>Tenacibaculum</taxon>
    </lineage>
</organism>
<comment type="similarity">
    <text evidence="1 6 7">Belongs to the peptidase S8 family.</text>
</comment>
<dbReference type="Proteomes" id="UP000231564">
    <property type="component" value="Chromosome MARIT"/>
</dbReference>
<keyword evidence="11" id="KW-1185">Reference proteome</keyword>
<keyword evidence="4 6" id="KW-0378">Hydrolase</keyword>
<dbReference type="CDD" id="cd07493">
    <property type="entry name" value="Peptidases_S8_9"/>
    <property type="match status" value="1"/>
</dbReference>
<dbReference type="InterPro" id="IPR017317">
    <property type="entry name" value="Pept_S8_subtilisin_bacteroid-2"/>
</dbReference>
<evidence type="ECO:0000256" key="3">
    <source>
        <dbReference type="ARBA" id="ARBA00022729"/>
    </source>
</evidence>
<evidence type="ECO:0000259" key="9">
    <source>
        <dbReference type="Pfam" id="PF18962"/>
    </source>
</evidence>
<sequence>MKKLLLFLLTAYTTTTSYSQEDAWVFLKDKPNAATFIANPLTMLSQRSLDRRARQNINIDNKDVPIDAGYYVQIKNKEGITVKAKSKWLNAIHVQGNEAVIRALETDFNFIDKIEFANKNLSKGRNIIAKSNNTNRSNKFAEITTNFDYGNAANQIQMLKGDFLHREGFTGTGMQIAIIDAGFPNVNTLAGFKRLRDNNQILGGYDFVNRNVNFYTGHSHGTHVLSDIGGYIEGSFVGTAPDASFYLFISEDAANEVPLEESLWVEAAERADSLGVDVINTSLGYTTFDNAKYNYTYADMDGKTAFITRGAEIGVSRGMILVNAAGNSGNDSWKYIGVPADAPSVFTIGAVNSSKGIASFSSYGPTSDGRVKPDVLAQGQSAYVIDYRTGTPRTTNGTSFSSPIMAGVVACFWQAFPNKTHAEIVDIIKKSADRYNAPDDRYGYGIPNFELAKQTLSIKPYTLQDLGITIYPNPVDEYLNFKIDKGSLEDYKVKVFSVLGKQLFFENKRNSMDISSLKSGVYILELSKGALRKTVKLIKK</sequence>
<dbReference type="GeneID" id="47723541"/>
<dbReference type="STRING" id="1349785.GCA_000509405_01465"/>
<feature type="active site" description="Charge relay system" evidence="6">
    <location>
        <position position="180"/>
    </location>
</feature>
<dbReference type="PROSITE" id="PS00138">
    <property type="entry name" value="SUBTILASE_SER"/>
    <property type="match status" value="1"/>
</dbReference>
<dbReference type="NCBIfam" id="TIGR04183">
    <property type="entry name" value="Por_Secre_tail"/>
    <property type="match status" value="1"/>
</dbReference>
<dbReference type="SUPFAM" id="SSF52743">
    <property type="entry name" value="Subtilisin-like"/>
    <property type="match status" value="1"/>
</dbReference>
<dbReference type="GO" id="GO:0004252">
    <property type="term" value="F:serine-type endopeptidase activity"/>
    <property type="evidence" value="ECO:0007669"/>
    <property type="project" value="UniProtKB-UniRule"/>
</dbReference>
<keyword evidence="3" id="KW-0732">Signal</keyword>
<evidence type="ECO:0000313" key="11">
    <source>
        <dbReference type="Proteomes" id="UP000231564"/>
    </source>
</evidence>
<dbReference type="PROSITE" id="PS51892">
    <property type="entry name" value="SUBTILASE"/>
    <property type="match status" value="1"/>
</dbReference>
<dbReference type="PIRSF" id="PIRSF037903">
    <property type="entry name" value="Subtilisin_rel_GFO_2223"/>
    <property type="match status" value="1"/>
</dbReference>
<dbReference type="PANTHER" id="PTHR43806">
    <property type="entry name" value="PEPTIDASE S8"/>
    <property type="match status" value="1"/>
</dbReference>
<evidence type="ECO:0000313" key="10">
    <source>
        <dbReference type="EMBL" id="SFZ83415.1"/>
    </source>
</evidence>
<dbReference type="InterPro" id="IPR023828">
    <property type="entry name" value="Peptidase_S8_Ser-AS"/>
</dbReference>
<evidence type="ECO:0000256" key="1">
    <source>
        <dbReference type="ARBA" id="ARBA00011073"/>
    </source>
</evidence>
<evidence type="ECO:0000256" key="6">
    <source>
        <dbReference type="PROSITE-ProRule" id="PRU01240"/>
    </source>
</evidence>
<dbReference type="Gene3D" id="3.40.50.200">
    <property type="entry name" value="Peptidase S8/S53 domain"/>
    <property type="match status" value="1"/>
</dbReference>
<dbReference type="InterPro" id="IPR036852">
    <property type="entry name" value="Peptidase_S8/S53_dom_sf"/>
</dbReference>
<feature type="active site" description="Charge relay system" evidence="6">
    <location>
        <position position="399"/>
    </location>
</feature>
<protein>
    <submittedName>
        <fullName evidence="10">Probable S8 family protease containing a C-terminal secretion signal</fullName>
    </submittedName>
</protein>
<dbReference type="PRINTS" id="PR00723">
    <property type="entry name" value="SUBTILISIN"/>
</dbReference>
<evidence type="ECO:0000259" key="8">
    <source>
        <dbReference type="Pfam" id="PF00082"/>
    </source>
</evidence>
<reference evidence="10 11" key="1">
    <citation type="submission" date="2016-11" db="EMBL/GenBank/DDBJ databases">
        <authorList>
            <person name="Jaros S."/>
            <person name="Januszkiewicz K."/>
            <person name="Wedrychowicz H."/>
        </authorList>
    </citation>
    <scope>NUCLEOTIDE SEQUENCE [LARGE SCALE GENOMIC DNA]</scope>
    <source>
        <strain evidence="10">NCIMB 2154T</strain>
    </source>
</reference>
<feature type="active site" description="Charge relay system" evidence="6">
    <location>
        <position position="220"/>
    </location>
</feature>
<feature type="domain" description="Secretion system C-terminal sorting" evidence="9">
    <location>
        <begin position="470"/>
        <end position="538"/>
    </location>
</feature>
<dbReference type="Pfam" id="PF00082">
    <property type="entry name" value="Peptidase_S8"/>
    <property type="match status" value="1"/>
</dbReference>
<dbReference type="InterPro" id="IPR026444">
    <property type="entry name" value="Secre_tail"/>
</dbReference>
<dbReference type="OrthoDB" id="1407599at2"/>
<dbReference type="InterPro" id="IPR023827">
    <property type="entry name" value="Peptidase_S8_Asp-AS"/>
</dbReference>
<dbReference type="Pfam" id="PF18962">
    <property type="entry name" value="Por_Secre_tail"/>
    <property type="match status" value="1"/>
</dbReference>
<dbReference type="RefSeq" id="WP_024741234.1">
    <property type="nucleotide sequence ID" value="NZ_BAUG01000021.1"/>
</dbReference>
<dbReference type="PANTHER" id="PTHR43806:SF67">
    <property type="entry name" value="EGF-LIKE DOMAIN-CONTAINING PROTEIN"/>
    <property type="match status" value="1"/>
</dbReference>
<evidence type="ECO:0000256" key="2">
    <source>
        <dbReference type="ARBA" id="ARBA00022670"/>
    </source>
</evidence>
<gene>
    <name evidence="10" type="ORF">MARIT_2055</name>
</gene>
<dbReference type="EMBL" id="LT634361">
    <property type="protein sequence ID" value="SFZ83415.1"/>
    <property type="molecule type" value="Genomic_DNA"/>
</dbReference>
<accession>A0A2H1EB05</accession>
<keyword evidence="5 6" id="KW-0720">Serine protease</keyword>
<dbReference type="GO" id="GO:0006508">
    <property type="term" value="P:proteolysis"/>
    <property type="evidence" value="ECO:0007669"/>
    <property type="project" value="UniProtKB-KW"/>
</dbReference>
<dbReference type="InterPro" id="IPR050131">
    <property type="entry name" value="Peptidase_S8_subtilisin-like"/>
</dbReference>